<dbReference type="AlphaFoldDB" id="A0A6V7TLK5"/>
<name>A0A6V7TLK5_MELEN</name>
<gene>
    <name evidence="1" type="ORF">MENT_LOCUS354</name>
</gene>
<protein>
    <submittedName>
        <fullName evidence="1">Uncharacterized protein</fullName>
    </submittedName>
</protein>
<reference evidence="1 2" key="1">
    <citation type="submission" date="2020-08" db="EMBL/GenBank/DDBJ databases">
        <authorList>
            <person name="Koutsovoulos G."/>
            <person name="Danchin GJ E."/>
        </authorList>
    </citation>
    <scope>NUCLEOTIDE SEQUENCE [LARGE SCALE GENOMIC DNA]</scope>
</reference>
<proteinExistence type="predicted"/>
<dbReference type="EMBL" id="CAJEWN010000001">
    <property type="protein sequence ID" value="CAD2122908.1"/>
    <property type="molecule type" value="Genomic_DNA"/>
</dbReference>
<accession>A0A6V7TLK5</accession>
<comment type="caution">
    <text evidence="1">The sequence shown here is derived from an EMBL/GenBank/DDBJ whole genome shotgun (WGS) entry which is preliminary data.</text>
</comment>
<organism evidence="1 2">
    <name type="scientific">Meloidogyne enterolobii</name>
    <name type="common">Root-knot nematode worm</name>
    <name type="synonym">Meloidogyne mayaguensis</name>
    <dbReference type="NCBI Taxonomy" id="390850"/>
    <lineage>
        <taxon>Eukaryota</taxon>
        <taxon>Metazoa</taxon>
        <taxon>Ecdysozoa</taxon>
        <taxon>Nematoda</taxon>
        <taxon>Chromadorea</taxon>
        <taxon>Rhabditida</taxon>
        <taxon>Tylenchina</taxon>
        <taxon>Tylenchomorpha</taxon>
        <taxon>Tylenchoidea</taxon>
        <taxon>Meloidogynidae</taxon>
        <taxon>Meloidogyninae</taxon>
        <taxon>Meloidogyne</taxon>
    </lineage>
</organism>
<sequence length="42" mass="4723">MFPCQISKSSPKEQEPKSQKLTWSCSFSLIGSITNDIAHPRD</sequence>
<evidence type="ECO:0000313" key="2">
    <source>
        <dbReference type="Proteomes" id="UP000580250"/>
    </source>
</evidence>
<evidence type="ECO:0000313" key="1">
    <source>
        <dbReference type="EMBL" id="CAD2122908.1"/>
    </source>
</evidence>
<dbReference type="Proteomes" id="UP000580250">
    <property type="component" value="Unassembled WGS sequence"/>
</dbReference>